<dbReference type="PANTHER" id="PTHR38394:SF1">
    <property type="entry name" value="NEUROFILAMENT LIGHT PROTEIN"/>
    <property type="match status" value="1"/>
</dbReference>
<feature type="region of interest" description="Disordered" evidence="2">
    <location>
        <begin position="221"/>
        <end position="303"/>
    </location>
</feature>
<dbReference type="Proteomes" id="UP001374584">
    <property type="component" value="Unassembled WGS sequence"/>
</dbReference>
<keyword evidence="1" id="KW-0175">Coiled coil</keyword>
<feature type="region of interest" description="Disordered" evidence="2">
    <location>
        <begin position="178"/>
        <end position="201"/>
    </location>
</feature>
<evidence type="ECO:0000256" key="2">
    <source>
        <dbReference type="SAM" id="MobiDB-lite"/>
    </source>
</evidence>
<evidence type="ECO:0008006" key="5">
    <source>
        <dbReference type="Google" id="ProtNLM"/>
    </source>
</evidence>
<proteinExistence type="predicted"/>
<feature type="region of interest" description="Disordered" evidence="2">
    <location>
        <begin position="132"/>
        <end position="166"/>
    </location>
</feature>
<feature type="compositionally biased region" description="Low complexity" evidence="2">
    <location>
        <begin position="139"/>
        <end position="159"/>
    </location>
</feature>
<evidence type="ECO:0000313" key="3">
    <source>
        <dbReference type="EMBL" id="KAK7366455.1"/>
    </source>
</evidence>
<evidence type="ECO:0000256" key="1">
    <source>
        <dbReference type="SAM" id="Coils"/>
    </source>
</evidence>
<comment type="caution">
    <text evidence="3">The sequence shown here is derived from an EMBL/GenBank/DDBJ whole genome shotgun (WGS) entry which is preliminary data.</text>
</comment>
<reference evidence="3 4" key="1">
    <citation type="submission" date="2024-01" db="EMBL/GenBank/DDBJ databases">
        <title>The genomes of 5 underutilized Papilionoideae crops provide insights into root nodulation and disease resistanc.</title>
        <authorList>
            <person name="Jiang F."/>
        </authorList>
    </citation>
    <scope>NUCLEOTIDE SEQUENCE [LARGE SCALE GENOMIC DNA]</scope>
    <source>
        <strain evidence="3">JINMINGXINNONG_FW02</strain>
        <tissue evidence="3">Leaves</tissue>
    </source>
</reference>
<protein>
    <recommendedName>
        <fullName evidence="5">UVR domain-containing protein</fullName>
    </recommendedName>
</protein>
<dbReference type="EMBL" id="JAYMYR010000004">
    <property type="protein sequence ID" value="KAK7366455.1"/>
    <property type="molecule type" value="Genomic_DNA"/>
</dbReference>
<sequence>MCTLMKSDINPLLHFILFFTLIFRIFNTNNTFDCPYDMHLSSLILKSIGEIRSGTMAWDGKKGDDMDSLFEGMVLFDPAAQIENEIGVGVEAKVQHDNYNGSDALTTSQPLDENLFSDLTLVVDPLQNSQVAEAEHDLQSQQQLSVSAATQGQGTQAQAPRRRKRSGLRIGYGRDALHSHDLPHTLSPLPQPISDSDSLGGADTARLPDILPSIITASATATATDDADADAVTLSQPSTESSSKSENENREYQHASAFSEEEPSAESSSKSENENRKQHHVSSFSEAGTSFTESSPKSENGNLNQQHALAFPEAEFRQIKATIREQLNHASQLVKNASSARKDSIRNRRKTVENANLASLKYMELEKQLEEACEAEDFERAEKVSENLSVAEKEKQTYINSLREADAFVDALDLKLQHALDSQLVAEEQCAILLDHYAKNALNNADSTLKKSTSVFSKEMDQWLSSSEALEVKKMELEIESQFMNEARLELNNTIEHSIQDDKREKEILCKRKDVLMGELDQLLALVKQKEKEIADNDSNLEAVENKINKVVSGFKEMQSSINVKYDKLQSDLAQVKLETETLALKKGEIDNLLTQEEEMGTILRKFARISTEEAEGYREVVKLRRSLMSSILKSREDKLTLAENEEKLSGDVKLFQQEVSAARASLQELSSTKSSIQQEIASFKQRIIFIDKRVPELEAEKRVATAARNFKEAARIASEAKSLCVEKESIQIDMDTSTLNLEKLEEEIKDTLNKLQETMGVILLKEKELAMVRYQKLLLASATARAEKAGALEMGDMEEANLLSTEAEAADREAEKLQSTYKFEATDFVDLGRHLISMDHVSYLDQKQLGELVVSLHLLSG</sequence>
<dbReference type="PANTHER" id="PTHR38394">
    <property type="entry name" value="NEUROFILAMENT LIGHT PROTEIN"/>
    <property type="match status" value="1"/>
</dbReference>
<feature type="compositionally biased region" description="Basic and acidic residues" evidence="2">
    <location>
        <begin position="243"/>
        <end position="253"/>
    </location>
</feature>
<evidence type="ECO:0000313" key="4">
    <source>
        <dbReference type="Proteomes" id="UP001374584"/>
    </source>
</evidence>
<keyword evidence="4" id="KW-1185">Reference proteome</keyword>
<feature type="coiled-coil region" evidence="1">
    <location>
        <begin position="355"/>
        <end position="382"/>
    </location>
</feature>
<feature type="compositionally biased region" description="Polar residues" evidence="2">
    <location>
        <begin position="281"/>
        <end position="303"/>
    </location>
</feature>
<organism evidence="3 4">
    <name type="scientific">Phaseolus coccineus</name>
    <name type="common">Scarlet runner bean</name>
    <name type="synonym">Phaseolus multiflorus</name>
    <dbReference type="NCBI Taxonomy" id="3886"/>
    <lineage>
        <taxon>Eukaryota</taxon>
        <taxon>Viridiplantae</taxon>
        <taxon>Streptophyta</taxon>
        <taxon>Embryophyta</taxon>
        <taxon>Tracheophyta</taxon>
        <taxon>Spermatophyta</taxon>
        <taxon>Magnoliopsida</taxon>
        <taxon>eudicotyledons</taxon>
        <taxon>Gunneridae</taxon>
        <taxon>Pentapetalae</taxon>
        <taxon>rosids</taxon>
        <taxon>fabids</taxon>
        <taxon>Fabales</taxon>
        <taxon>Fabaceae</taxon>
        <taxon>Papilionoideae</taxon>
        <taxon>50 kb inversion clade</taxon>
        <taxon>NPAAA clade</taxon>
        <taxon>indigoferoid/millettioid clade</taxon>
        <taxon>Phaseoleae</taxon>
        <taxon>Phaseolus</taxon>
    </lineage>
</organism>
<accession>A0AAN9R8N1</accession>
<name>A0AAN9R8N1_PHACN</name>
<feature type="coiled-coil region" evidence="1">
    <location>
        <begin position="513"/>
        <end position="547"/>
    </location>
</feature>
<dbReference type="AlphaFoldDB" id="A0AAN9R8N1"/>
<feature type="coiled-coil region" evidence="1">
    <location>
        <begin position="728"/>
        <end position="762"/>
    </location>
</feature>
<gene>
    <name evidence="3" type="ORF">VNO80_08445</name>
</gene>